<evidence type="ECO:0000259" key="18">
    <source>
        <dbReference type="Pfam" id="PF01210"/>
    </source>
</evidence>
<dbReference type="NCBIfam" id="NF000942">
    <property type="entry name" value="PRK00094.1-4"/>
    <property type="match status" value="1"/>
</dbReference>
<comment type="catalytic activity">
    <reaction evidence="9">
        <text>sn-glycerol 3-phosphate + NADP(+) = dihydroxyacetone phosphate + NADPH + H(+)</text>
        <dbReference type="Rhea" id="RHEA:11096"/>
        <dbReference type="ChEBI" id="CHEBI:15378"/>
        <dbReference type="ChEBI" id="CHEBI:57597"/>
        <dbReference type="ChEBI" id="CHEBI:57642"/>
        <dbReference type="ChEBI" id="CHEBI:57783"/>
        <dbReference type="ChEBI" id="CHEBI:58349"/>
        <dbReference type="EC" id="1.1.1.94"/>
    </reaction>
    <physiologicalReaction direction="right-to-left" evidence="9">
        <dbReference type="Rhea" id="RHEA:11098"/>
    </physiologicalReaction>
</comment>
<feature type="binding site" evidence="16">
    <location>
        <position position="255"/>
    </location>
    <ligand>
        <name>NAD(+)</name>
        <dbReference type="ChEBI" id="CHEBI:57540"/>
    </ligand>
</feature>
<dbReference type="OrthoDB" id="9812273at2"/>
<comment type="function">
    <text evidence="13">Catalyzes the reduction of the glycolytic intermediate dihydroxyacetone phosphate (DHAP) to sn-glycerol 3-phosphate (G3P), the key precursor for phospholipid synthesis.</text>
</comment>
<feature type="binding site" evidence="16">
    <location>
        <position position="140"/>
    </location>
    <ligand>
        <name>NAD(+)</name>
        <dbReference type="ChEBI" id="CHEBI:57540"/>
    </ligand>
</feature>
<accession>A0A5B8Y4C3</accession>
<evidence type="ECO:0000256" key="15">
    <source>
        <dbReference type="PIRSR" id="PIRSR000114-2"/>
    </source>
</evidence>
<dbReference type="GO" id="GO:0005829">
    <property type="term" value="C:cytosol"/>
    <property type="evidence" value="ECO:0007669"/>
    <property type="project" value="TreeGrafter"/>
</dbReference>
<feature type="binding site" evidence="15">
    <location>
        <begin position="255"/>
        <end position="256"/>
    </location>
    <ligand>
        <name>substrate</name>
    </ligand>
</feature>
<feature type="binding site" evidence="13">
    <location>
        <position position="140"/>
    </location>
    <ligand>
        <name>NADPH</name>
        <dbReference type="ChEBI" id="CHEBI:57783"/>
    </ligand>
</feature>
<evidence type="ECO:0000256" key="3">
    <source>
        <dbReference type="ARBA" id="ARBA00022857"/>
    </source>
</evidence>
<feature type="binding site" evidence="13">
    <location>
        <position position="255"/>
    </location>
    <ligand>
        <name>sn-glycerol 3-phosphate</name>
        <dbReference type="ChEBI" id="CHEBI:57597"/>
    </ligand>
</feature>
<dbReference type="HAMAP" id="MF_00394">
    <property type="entry name" value="NAD_Glyc3P_dehydrog"/>
    <property type="match status" value="1"/>
</dbReference>
<feature type="binding site" evidence="13">
    <location>
        <position position="136"/>
    </location>
    <ligand>
        <name>sn-glycerol 3-phosphate</name>
        <dbReference type="ChEBI" id="CHEBI:57597"/>
    </ligand>
</feature>
<comment type="subcellular location">
    <subcellularLocation>
        <location evidence="13">Cytoplasm</location>
    </subcellularLocation>
</comment>
<dbReference type="NCBIfam" id="NF000940">
    <property type="entry name" value="PRK00094.1-2"/>
    <property type="match status" value="1"/>
</dbReference>
<evidence type="ECO:0000256" key="9">
    <source>
        <dbReference type="ARBA" id="ARBA00052716"/>
    </source>
</evidence>
<evidence type="ECO:0000259" key="19">
    <source>
        <dbReference type="Pfam" id="PF07479"/>
    </source>
</evidence>
<feature type="binding site" evidence="13">
    <location>
        <position position="255"/>
    </location>
    <ligand>
        <name>NADPH</name>
        <dbReference type="ChEBI" id="CHEBI:57783"/>
    </ligand>
</feature>
<feature type="binding site" evidence="13">
    <location>
        <position position="138"/>
    </location>
    <ligand>
        <name>sn-glycerol 3-phosphate</name>
        <dbReference type="ChEBI" id="CHEBI:57597"/>
    </ligand>
</feature>
<sequence>MNIGVIGGGSWGTALAKLLAENGHDVLVWCHEKPLPAAINEGHENTEYLPGFTLPDNLRATNDIQETIADKEMIVSVVPSHVLRKVISQVADDIPPATPIVSATKGIENETQMLVSDILEDVLPEYCHPYLVYLSGPSFAKEVAAQKPTAVTVASYNHKLAERVQRVFSNDVFRAYTSTDVVGVEIGGAVKNVIAIAAGAVAGMELGLNSRAGMITRGLHEMSRLAVSIGANPLTLSGLAGMGDLVLTCTGGLSRNRSVGVKLGQGHSLEEIVGGMNMVAEGVKTSKSVHSLSQKLGVEMPICEKVYQVLYEGLSTEDAVTELMSRELKPELQGLY</sequence>
<evidence type="ECO:0000256" key="16">
    <source>
        <dbReference type="PIRSR" id="PIRSR000114-3"/>
    </source>
</evidence>
<name>A0A4Y6PSS9_PERCE</name>
<accession>A0A4Y6PSS9</accession>
<keyword evidence="21" id="KW-1185">Reference proteome</keyword>
<evidence type="ECO:0000256" key="14">
    <source>
        <dbReference type="PIRSR" id="PIRSR000114-1"/>
    </source>
</evidence>
<evidence type="ECO:0000256" key="10">
    <source>
        <dbReference type="ARBA" id="ARBA00066687"/>
    </source>
</evidence>
<keyword evidence="4 13" id="KW-0560">Oxidoreductase</keyword>
<dbReference type="GO" id="GO:0051287">
    <property type="term" value="F:NAD binding"/>
    <property type="evidence" value="ECO:0007669"/>
    <property type="project" value="InterPro"/>
</dbReference>
<dbReference type="Gene3D" id="3.40.50.720">
    <property type="entry name" value="NAD(P)-binding Rossmann-like Domain"/>
    <property type="match status" value="1"/>
</dbReference>
<evidence type="ECO:0000256" key="17">
    <source>
        <dbReference type="RuleBase" id="RU000437"/>
    </source>
</evidence>
<dbReference type="InterPro" id="IPR036291">
    <property type="entry name" value="NAD(P)-bd_dom_sf"/>
</dbReference>
<evidence type="ECO:0000256" key="12">
    <source>
        <dbReference type="ARBA" id="ARBA00080511"/>
    </source>
</evidence>
<dbReference type="Gene3D" id="1.10.1040.10">
    <property type="entry name" value="N-(1-d-carboxylethyl)-l-norvaline Dehydrogenase, domain 2"/>
    <property type="match status" value="1"/>
</dbReference>
<feature type="binding site" evidence="13">
    <location>
        <position position="10"/>
    </location>
    <ligand>
        <name>NADPH</name>
        <dbReference type="ChEBI" id="CHEBI:57783"/>
    </ligand>
</feature>
<keyword evidence="13" id="KW-0963">Cytoplasm</keyword>
<evidence type="ECO:0000256" key="1">
    <source>
        <dbReference type="ARBA" id="ARBA00011009"/>
    </source>
</evidence>
<dbReference type="GO" id="GO:0046168">
    <property type="term" value="P:glycerol-3-phosphate catabolic process"/>
    <property type="evidence" value="ECO:0007669"/>
    <property type="project" value="InterPro"/>
</dbReference>
<evidence type="ECO:0000256" key="7">
    <source>
        <dbReference type="ARBA" id="ARBA00023209"/>
    </source>
</evidence>
<keyword evidence="8 13" id="KW-1208">Phospholipid metabolism</keyword>
<evidence type="ECO:0000256" key="4">
    <source>
        <dbReference type="ARBA" id="ARBA00023002"/>
    </source>
</evidence>
<dbReference type="GO" id="GO:0141153">
    <property type="term" value="F:glycerol-3-phosphate dehydrogenase (NADP+) activity"/>
    <property type="evidence" value="ECO:0007669"/>
    <property type="project" value="RHEA"/>
</dbReference>
<gene>
    <name evidence="13" type="primary">gpsA</name>
    <name evidence="20" type="ORF">FIV42_11180</name>
</gene>
<feature type="domain" description="Glycerol-3-phosphate dehydrogenase NAD-dependent C-terminal" evidence="19">
    <location>
        <begin position="180"/>
        <end position="320"/>
    </location>
</feature>
<dbReference type="GO" id="GO:0008654">
    <property type="term" value="P:phospholipid biosynthetic process"/>
    <property type="evidence" value="ECO:0007669"/>
    <property type="project" value="UniProtKB-KW"/>
</dbReference>
<dbReference type="SUPFAM" id="SSF51735">
    <property type="entry name" value="NAD(P)-binding Rossmann-fold domains"/>
    <property type="match status" value="1"/>
</dbReference>
<dbReference type="PANTHER" id="PTHR11728:SF1">
    <property type="entry name" value="GLYCEROL-3-PHOSPHATE DEHYDROGENASE [NAD(+)] 2, CHLOROPLASTIC"/>
    <property type="match status" value="1"/>
</dbReference>
<dbReference type="FunFam" id="1.10.1040.10:FF:000001">
    <property type="entry name" value="Glycerol-3-phosphate dehydrogenase [NAD(P)+]"/>
    <property type="match status" value="1"/>
</dbReference>
<comment type="caution">
    <text evidence="13">Lacks conserved residue(s) required for the propagation of feature annotation.</text>
</comment>
<dbReference type="GO" id="GO:0141152">
    <property type="term" value="F:glycerol-3-phosphate dehydrogenase (NAD+) activity"/>
    <property type="evidence" value="ECO:0007669"/>
    <property type="project" value="RHEA"/>
</dbReference>
<dbReference type="Proteomes" id="UP000315995">
    <property type="component" value="Chromosome"/>
</dbReference>
<feature type="binding site" evidence="13">
    <location>
        <position position="256"/>
    </location>
    <ligand>
        <name>sn-glycerol 3-phosphate</name>
        <dbReference type="ChEBI" id="CHEBI:57597"/>
    </ligand>
</feature>
<feature type="binding site" evidence="13">
    <location>
        <position position="279"/>
    </location>
    <ligand>
        <name>NADPH</name>
        <dbReference type="ChEBI" id="CHEBI:57783"/>
    </ligand>
</feature>
<dbReference type="InterPro" id="IPR006109">
    <property type="entry name" value="G3P_DH_NAD-dep_C"/>
</dbReference>
<evidence type="ECO:0000256" key="2">
    <source>
        <dbReference type="ARBA" id="ARBA00022516"/>
    </source>
</evidence>
<feature type="binding site" evidence="13">
    <location>
        <position position="11"/>
    </location>
    <ligand>
        <name>NADPH</name>
        <dbReference type="ChEBI" id="CHEBI:57783"/>
    </ligand>
</feature>
<feature type="binding site" evidence="13">
    <location>
        <position position="105"/>
    </location>
    <ligand>
        <name>NADPH</name>
        <dbReference type="ChEBI" id="CHEBI:57783"/>
    </ligand>
</feature>
<feature type="active site" description="Proton acceptor" evidence="13 14">
    <location>
        <position position="191"/>
    </location>
</feature>
<evidence type="ECO:0000256" key="11">
    <source>
        <dbReference type="ARBA" id="ARBA00069372"/>
    </source>
</evidence>
<dbReference type="Pfam" id="PF07479">
    <property type="entry name" value="NAD_Gly3P_dh_C"/>
    <property type="match status" value="1"/>
</dbReference>
<reference evidence="20 21" key="1">
    <citation type="submission" date="2019-06" db="EMBL/GenBank/DDBJ databases">
        <title>Persicimonas caeni gen. nov., sp. nov., a predatory bacterium isolated from solar saltern.</title>
        <authorList>
            <person name="Wang S."/>
        </authorList>
    </citation>
    <scope>NUCLEOTIDE SEQUENCE [LARGE SCALE GENOMIC DNA]</scope>
    <source>
        <strain evidence="20 21">YN101</strain>
    </source>
</reference>
<keyword evidence="5 13" id="KW-0520">NAD</keyword>
<keyword evidence="6 13" id="KW-0443">Lipid metabolism</keyword>
<dbReference type="InterPro" id="IPR013328">
    <property type="entry name" value="6PGD_dom2"/>
</dbReference>
<dbReference type="InterPro" id="IPR011128">
    <property type="entry name" value="G3P_DH_NAD-dep_N"/>
</dbReference>
<feature type="domain" description="Glycerol-3-phosphate dehydrogenase NAD-dependent N-terminal" evidence="18">
    <location>
        <begin position="3"/>
        <end position="160"/>
    </location>
</feature>
<dbReference type="AlphaFoldDB" id="A0A4Y6PSS9"/>
<evidence type="ECO:0000256" key="5">
    <source>
        <dbReference type="ARBA" id="ARBA00023027"/>
    </source>
</evidence>
<keyword evidence="2 13" id="KW-0444">Lipid biosynthesis</keyword>
<evidence type="ECO:0000313" key="21">
    <source>
        <dbReference type="Proteomes" id="UP000315995"/>
    </source>
</evidence>
<dbReference type="GO" id="GO:0046167">
    <property type="term" value="P:glycerol-3-phosphate biosynthetic process"/>
    <property type="evidence" value="ECO:0007669"/>
    <property type="project" value="UniProtKB-UniRule"/>
</dbReference>
<evidence type="ECO:0000256" key="8">
    <source>
        <dbReference type="ARBA" id="ARBA00023264"/>
    </source>
</evidence>
<keyword evidence="13" id="KW-0547">Nucleotide-binding</keyword>
<feature type="binding site" evidence="15">
    <location>
        <position position="105"/>
    </location>
    <ligand>
        <name>substrate</name>
    </ligand>
</feature>
<feature type="binding site" evidence="16">
    <location>
        <begin position="7"/>
        <end position="12"/>
    </location>
    <ligand>
        <name>NAD(+)</name>
        <dbReference type="ChEBI" id="CHEBI:57540"/>
    </ligand>
</feature>
<evidence type="ECO:0000256" key="6">
    <source>
        <dbReference type="ARBA" id="ARBA00023098"/>
    </source>
</evidence>
<dbReference type="PRINTS" id="PR00077">
    <property type="entry name" value="GPDHDRGNASE"/>
</dbReference>
<dbReference type="EMBL" id="CP041186">
    <property type="protein sequence ID" value="QDG51283.1"/>
    <property type="molecule type" value="Genomic_DNA"/>
</dbReference>
<feature type="binding site" evidence="13">
    <location>
        <position position="281"/>
    </location>
    <ligand>
        <name>NADPH</name>
        <dbReference type="ChEBI" id="CHEBI:57783"/>
    </ligand>
</feature>
<comment type="similarity">
    <text evidence="1 13 17">Belongs to the NAD-dependent glycerol-3-phosphate dehydrogenase family.</text>
</comment>
<dbReference type="RefSeq" id="WP_141197768.1">
    <property type="nucleotide sequence ID" value="NZ_CP041186.1"/>
</dbReference>
<dbReference type="PANTHER" id="PTHR11728">
    <property type="entry name" value="GLYCEROL-3-PHOSPHATE DEHYDROGENASE"/>
    <property type="match status" value="1"/>
</dbReference>
<keyword evidence="3 13" id="KW-0521">NADP</keyword>
<comment type="pathway">
    <text evidence="13">Membrane lipid metabolism; glycerophospholipid metabolism.</text>
</comment>
<feature type="binding site" evidence="13">
    <location>
        <position position="191"/>
    </location>
    <ligand>
        <name>sn-glycerol 3-phosphate</name>
        <dbReference type="ChEBI" id="CHEBI:57597"/>
    </ligand>
</feature>
<dbReference type="PIRSF" id="PIRSF000114">
    <property type="entry name" value="Glycerol-3-P_dh"/>
    <property type="match status" value="1"/>
</dbReference>
<feature type="binding site" evidence="13">
    <location>
        <position position="31"/>
    </location>
    <ligand>
        <name>NADPH</name>
        <dbReference type="ChEBI" id="CHEBI:57783"/>
    </ligand>
</feature>
<dbReference type="PROSITE" id="PS00957">
    <property type="entry name" value="NAD_G3PDH"/>
    <property type="match status" value="1"/>
</dbReference>
<dbReference type="FunFam" id="3.40.50.720:FF:000019">
    <property type="entry name" value="Glycerol-3-phosphate dehydrogenase [NAD(P)+]"/>
    <property type="match status" value="1"/>
</dbReference>
<proteinExistence type="inferred from homology"/>
<feature type="binding site" evidence="13">
    <location>
        <position position="244"/>
    </location>
    <ligand>
        <name>sn-glycerol 3-phosphate</name>
        <dbReference type="ChEBI" id="CHEBI:57597"/>
    </ligand>
</feature>
<feature type="binding site" evidence="13">
    <location>
        <position position="105"/>
    </location>
    <ligand>
        <name>sn-glycerol 3-phosphate</name>
        <dbReference type="ChEBI" id="CHEBI:57597"/>
    </ligand>
</feature>
<dbReference type="GO" id="GO:0005975">
    <property type="term" value="P:carbohydrate metabolic process"/>
    <property type="evidence" value="ECO:0007669"/>
    <property type="project" value="InterPro"/>
</dbReference>
<evidence type="ECO:0000313" key="20">
    <source>
        <dbReference type="EMBL" id="QDG51283.1"/>
    </source>
</evidence>
<feature type="binding site" evidence="13">
    <location>
        <position position="254"/>
    </location>
    <ligand>
        <name>sn-glycerol 3-phosphate</name>
        <dbReference type="ChEBI" id="CHEBI:57597"/>
    </ligand>
</feature>
<comment type="catalytic activity">
    <reaction evidence="13">
        <text>sn-glycerol 3-phosphate + NAD(+) = dihydroxyacetone phosphate + NADH + H(+)</text>
        <dbReference type="Rhea" id="RHEA:11092"/>
        <dbReference type="ChEBI" id="CHEBI:15378"/>
        <dbReference type="ChEBI" id="CHEBI:57540"/>
        <dbReference type="ChEBI" id="CHEBI:57597"/>
        <dbReference type="ChEBI" id="CHEBI:57642"/>
        <dbReference type="ChEBI" id="CHEBI:57945"/>
        <dbReference type="EC" id="1.1.1.94"/>
    </reaction>
</comment>
<organism evidence="20 21">
    <name type="scientific">Persicimonas caeni</name>
    <dbReference type="NCBI Taxonomy" id="2292766"/>
    <lineage>
        <taxon>Bacteria</taxon>
        <taxon>Deltaproteobacteria</taxon>
        <taxon>Bradymonadales</taxon>
        <taxon>Bradymonadaceae</taxon>
        <taxon>Persicimonas</taxon>
    </lineage>
</organism>
<dbReference type="EC" id="1.1.1.94" evidence="10 13"/>
<dbReference type="Pfam" id="PF01210">
    <property type="entry name" value="NAD_Gly3P_dh_N"/>
    <property type="match status" value="1"/>
</dbReference>
<dbReference type="GO" id="GO:0006650">
    <property type="term" value="P:glycerophospholipid metabolic process"/>
    <property type="evidence" value="ECO:0007669"/>
    <property type="project" value="UniProtKB-UniRule"/>
</dbReference>
<dbReference type="InterPro" id="IPR008927">
    <property type="entry name" value="6-PGluconate_DH-like_C_sf"/>
</dbReference>
<dbReference type="UniPathway" id="UPA00940"/>
<evidence type="ECO:0000256" key="13">
    <source>
        <dbReference type="HAMAP-Rule" id="MF_00394"/>
    </source>
</evidence>
<dbReference type="SUPFAM" id="SSF48179">
    <property type="entry name" value="6-phosphogluconate dehydrogenase C-terminal domain-like"/>
    <property type="match status" value="1"/>
</dbReference>
<feature type="binding site" evidence="13">
    <location>
        <position position="48"/>
    </location>
    <ligand>
        <name>NADPH</name>
        <dbReference type="ChEBI" id="CHEBI:57783"/>
    </ligand>
</feature>
<dbReference type="InterPro" id="IPR006168">
    <property type="entry name" value="G3P_DH_NAD-dep"/>
</dbReference>
<keyword evidence="7 13" id="KW-0594">Phospholipid biosynthesis</keyword>
<protein>
    <recommendedName>
        <fullName evidence="11 13">Glycerol-3-phosphate dehydrogenase [NAD(P)+]</fullName>
        <ecNumber evidence="10 13">1.1.1.94</ecNumber>
    </recommendedName>
    <alternativeName>
        <fullName evidence="13">NAD(P)(+)-dependent glycerol-3-phosphate dehydrogenase</fullName>
    </alternativeName>
    <alternativeName>
        <fullName evidence="12 13">NAD(P)H-dependent dihydroxyacetone-phosphate reductase</fullName>
    </alternativeName>
</protein>